<dbReference type="SMART" id="SM00898">
    <property type="entry name" value="Fapy_DNA_glyco"/>
    <property type="match status" value="1"/>
</dbReference>
<evidence type="ECO:0000256" key="6">
    <source>
        <dbReference type="ARBA" id="ARBA00022771"/>
    </source>
</evidence>
<keyword evidence="5 15" id="KW-0227">DNA damage</keyword>
<evidence type="ECO:0000256" key="10">
    <source>
        <dbReference type="ARBA" id="ARBA00023204"/>
    </source>
</evidence>
<reference evidence="18 19" key="1">
    <citation type="submission" date="2017-05" db="EMBL/GenBank/DDBJ databases">
        <title>Thiocyanate degradation by Thiohalobacter thiocyanaticus FOKN1.</title>
        <authorList>
            <person name="Oshiki M."/>
            <person name="Fukushima T."/>
            <person name="Kawano S."/>
            <person name="Nakagawa J."/>
        </authorList>
    </citation>
    <scope>NUCLEOTIDE SEQUENCE [LARGE SCALE GENOMIC DNA]</scope>
    <source>
        <strain evidence="18 19">FOKN1</strain>
    </source>
</reference>
<evidence type="ECO:0000313" key="19">
    <source>
        <dbReference type="Proteomes" id="UP000218765"/>
    </source>
</evidence>
<evidence type="ECO:0000256" key="15">
    <source>
        <dbReference type="HAMAP-Rule" id="MF_00103"/>
    </source>
</evidence>
<dbReference type="InterPro" id="IPR012319">
    <property type="entry name" value="FPG_cat"/>
</dbReference>
<keyword evidence="11 15" id="KW-0456">Lyase</keyword>
<dbReference type="NCBIfam" id="TIGR00577">
    <property type="entry name" value="fpg"/>
    <property type="match status" value="1"/>
</dbReference>
<dbReference type="GO" id="GO:0006284">
    <property type="term" value="P:base-excision repair"/>
    <property type="evidence" value="ECO:0007669"/>
    <property type="project" value="InterPro"/>
</dbReference>
<evidence type="ECO:0000259" key="17">
    <source>
        <dbReference type="PROSITE" id="PS51068"/>
    </source>
</evidence>
<dbReference type="NCBIfam" id="NF002211">
    <property type="entry name" value="PRK01103.1"/>
    <property type="match status" value="1"/>
</dbReference>
<evidence type="ECO:0000259" key="16">
    <source>
        <dbReference type="PROSITE" id="PS51066"/>
    </source>
</evidence>
<sequence length="271" mass="30515">MPELPEVETTRRGIEPHLTGRRIVRLAVRERRLRWPVPRGLETTVAGQRIHGVRRRAKYLLIELDTGSLILHLGMSGALRILPTATPPDKHDHLDLELDDGQCLRLTDPRRFGALLWTTRAPESHKLLRELGPEPLSDEFNGEYLHALSRGRRAAVKSFIMDSHVVVGVGNIYANEALFLAGIHPARAAGRISRQRYEQLAAAIKAVLEQSIRVGGTTLRDFTGSDGRPGYFRQSLRVYERAGRPCPVCGEAIRLKRIGQRSSYYCPHCQR</sequence>
<evidence type="ECO:0000256" key="8">
    <source>
        <dbReference type="ARBA" id="ARBA00022833"/>
    </source>
</evidence>
<dbReference type="GO" id="GO:0008270">
    <property type="term" value="F:zinc ion binding"/>
    <property type="evidence" value="ECO:0007669"/>
    <property type="project" value="UniProtKB-UniRule"/>
</dbReference>
<dbReference type="PROSITE" id="PS51068">
    <property type="entry name" value="FPG_CAT"/>
    <property type="match status" value="1"/>
</dbReference>
<evidence type="ECO:0000256" key="13">
    <source>
        <dbReference type="ARBA" id="ARBA00023295"/>
    </source>
</evidence>
<comment type="subunit">
    <text evidence="3 15">Monomer.</text>
</comment>
<keyword evidence="12 15" id="KW-0511">Multifunctional enzyme</keyword>
<feature type="active site" description="Proton donor" evidence="15">
    <location>
        <position position="3"/>
    </location>
</feature>
<dbReference type="EMBL" id="AP018052">
    <property type="protein sequence ID" value="BAZ95404.1"/>
    <property type="molecule type" value="Genomic_DNA"/>
</dbReference>
<dbReference type="RefSeq" id="WP_096367391.1">
    <property type="nucleotide sequence ID" value="NZ_AP018052.1"/>
</dbReference>
<dbReference type="OrthoDB" id="9800855at2"/>
<evidence type="ECO:0000256" key="9">
    <source>
        <dbReference type="ARBA" id="ARBA00023125"/>
    </source>
</evidence>
<proteinExistence type="inferred from homology"/>
<evidence type="ECO:0000256" key="4">
    <source>
        <dbReference type="ARBA" id="ARBA00022723"/>
    </source>
</evidence>
<comment type="cofactor">
    <cofactor evidence="15">
        <name>Zn(2+)</name>
        <dbReference type="ChEBI" id="CHEBI:29105"/>
    </cofactor>
    <text evidence="15">Binds 1 zinc ion per subunit.</text>
</comment>
<dbReference type="InterPro" id="IPR020629">
    <property type="entry name" value="FPG_Glyclase"/>
</dbReference>
<keyword evidence="10 15" id="KW-0234">DNA repair</keyword>
<keyword evidence="7 15" id="KW-0378">Hydrolase</keyword>
<keyword evidence="19" id="KW-1185">Reference proteome</keyword>
<accession>A0A1Z4VVY3</accession>
<name>A0A1Z4VVY3_9GAMM</name>
<keyword evidence="9 15" id="KW-0238">DNA-binding</keyword>
<dbReference type="SUPFAM" id="SSF57716">
    <property type="entry name" value="Glucocorticoid receptor-like (DNA-binding domain)"/>
    <property type="match status" value="1"/>
</dbReference>
<dbReference type="Pfam" id="PF01149">
    <property type="entry name" value="Fapy_DNA_glyco"/>
    <property type="match status" value="1"/>
</dbReference>
<dbReference type="InterPro" id="IPR015887">
    <property type="entry name" value="DNA_glyclase_Znf_dom_DNA_BS"/>
</dbReference>
<evidence type="ECO:0000256" key="1">
    <source>
        <dbReference type="ARBA" id="ARBA00001668"/>
    </source>
</evidence>
<feature type="domain" description="FPG-type" evidence="16">
    <location>
        <begin position="237"/>
        <end position="271"/>
    </location>
</feature>
<organism evidence="18 19">
    <name type="scientific">Thiohalobacter thiocyanaticus</name>
    <dbReference type="NCBI Taxonomy" id="585455"/>
    <lineage>
        <taxon>Bacteria</taxon>
        <taxon>Pseudomonadati</taxon>
        <taxon>Pseudomonadota</taxon>
        <taxon>Gammaproteobacteria</taxon>
        <taxon>Thiohalobacterales</taxon>
        <taxon>Thiohalobacteraceae</taxon>
        <taxon>Thiohalobacter</taxon>
    </lineage>
</organism>
<dbReference type="Pfam" id="PF06827">
    <property type="entry name" value="zf-FPG_IleRS"/>
    <property type="match status" value="1"/>
</dbReference>
<dbReference type="InterPro" id="IPR010663">
    <property type="entry name" value="Znf_FPG/IleRS"/>
</dbReference>
<evidence type="ECO:0000256" key="14">
    <source>
        <dbReference type="ARBA" id="ARBA00044632"/>
    </source>
</evidence>
<dbReference type="FunFam" id="3.20.190.10:FF:000001">
    <property type="entry name" value="Formamidopyrimidine-DNA glycosylase"/>
    <property type="match status" value="1"/>
</dbReference>
<comment type="function">
    <text evidence="15">Involved in base excision repair of DNA damaged by oxidation or by mutagenic agents. Acts as DNA glycosylase that recognizes and removes damaged bases. Has a preference for oxidized purines, such as 7,8-dihydro-8-oxoguanine (8-oxoG). Has AP (apurinic/apyrimidinic) lyase activity and introduces nicks in the DNA strand. Cleaves the DNA backbone by beta-delta elimination to generate a single-strand break at the site of the removed base with both 3'- and 5'-phosphates.</text>
</comment>
<dbReference type="PANTHER" id="PTHR22993:SF9">
    <property type="entry name" value="FORMAMIDOPYRIMIDINE-DNA GLYCOSYLASE"/>
    <property type="match status" value="1"/>
</dbReference>
<dbReference type="CDD" id="cd08966">
    <property type="entry name" value="EcFpg-like_N"/>
    <property type="match status" value="1"/>
</dbReference>
<comment type="similarity">
    <text evidence="2 15">Belongs to the FPG family.</text>
</comment>
<dbReference type="GO" id="GO:0034039">
    <property type="term" value="F:8-oxo-7,8-dihydroguanine DNA N-glycosylase activity"/>
    <property type="evidence" value="ECO:0007669"/>
    <property type="project" value="TreeGrafter"/>
</dbReference>
<evidence type="ECO:0000256" key="5">
    <source>
        <dbReference type="ARBA" id="ARBA00022763"/>
    </source>
</evidence>
<dbReference type="EC" id="4.2.99.18" evidence="15"/>
<dbReference type="Gene3D" id="1.10.8.50">
    <property type="match status" value="1"/>
</dbReference>
<evidence type="ECO:0000256" key="2">
    <source>
        <dbReference type="ARBA" id="ARBA00009409"/>
    </source>
</evidence>
<dbReference type="PANTHER" id="PTHR22993">
    <property type="entry name" value="FORMAMIDOPYRIMIDINE-DNA GLYCOSYLASE"/>
    <property type="match status" value="1"/>
</dbReference>
<dbReference type="FunFam" id="1.10.8.50:FF:000003">
    <property type="entry name" value="Formamidopyrimidine-DNA glycosylase"/>
    <property type="match status" value="1"/>
</dbReference>
<evidence type="ECO:0000313" key="18">
    <source>
        <dbReference type="EMBL" id="BAZ95404.1"/>
    </source>
</evidence>
<keyword evidence="4 15" id="KW-0479">Metal-binding</keyword>
<dbReference type="PROSITE" id="PS01242">
    <property type="entry name" value="ZF_FPG_1"/>
    <property type="match status" value="1"/>
</dbReference>
<dbReference type="InterPro" id="IPR000214">
    <property type="entry name" value="Znf_DNA_glyclase/AP_lyase"/>
</dbReference>
<feature type="binding site" evidence="15">
    <location>
        <position position="110"/>
    </location>
    <ligand>
        <name>DNA</name>
        <dbReference type="ChEBI" id="CHEBI:16991"/>
    </ligand>
</feature>
<feature type="binding site" evidence="15">
    <location>
        <position position="152"/>
    </location>
    <ligand>
        <name>DNA</name>
        <dbReference type="ChEBI" id="CHEBI:16991"/>
    </ligand>
</feature>
<gene>
    <name evidence="15" type="primary">mutM</name>
    <name evidence="15" type="synonym">fpg</name>
    <name evidence="18" type="ORF">FOKN1_3047</name>
</gene>
<evidence type="ECO:0000256" key="12">
    <source>
        <dbReference type="ARBA" id="ARBA00023268"/>
    </source>
</evidence>
<dbReference type="HAMAP" id="MF_00103">
    <property type="entry name" value="Fapy_DNA_glycosyl"/>
    <property type="match status" value="1"/>
</dbReference>
<dbReference type="InterPro" id="IPR035937">
    <property type="entry name" value="FPG_N"/>
</dbReference>
<evidence type="ECO:0000256" key="7">
    <source>
        <dbReference type="ARBA" id="ARBA00022801"/>
    </source>
</evidence>
<dbReference type="GO" id="GO:0003684">
    <property type="term" value="F:damaged DNA binding"/>
    <property type="evidence" value="ECO:0007669"/>
    <property type="project" value="InterPro"/>
</dbReference>
<protein>
    <recommendedName>
        <fullName evidence="15">Formamidopyrimidine-DNA glycosylase</fullName>
        <shortName evidence="15">Fapy-DNA glycosylase</shortName>
        <ecNumber evidence="15">3.2.2.23</ecNumber>
    </recommendedName>
    <alternativeName>
        <fullName evidence="15">DNA-(apurinic or apyrimidinic site) lyase MutM</fullName>
        <shortName evidence="15">AP lyase MutM</shortName>
        <ecNumber evidence="15">4.2.99.18</ecNumber>
    </alternativeName>
</protein>
<dbReference type="SUPFAM" id="SSF81624">
    <property type="entry name" value="N-terminal domain of MutM-like DNA repair proteins"/>
    <property type="match status" value="1"/>
</dbReference>
<dbReference type="SUPFAM" id="SSF46946">
    <property type="entry name" value="S13-like H2TH domain"/>
    <property type="match status" value="1"/>
</dbReference>
<comment type="catalytic activity">
    <reaction evidence="14 15">
        <text>2'-deoxyribonucleotide-(2'-deoxyribose 5'-phosphate)-2'-deoxyribonucleotide-DNA = a 3'-end 2'-deoxyribonucleotide-(2,3-dehydro-2,3-deoxyribose 5'-phosphate)-DNA + a 5'-end 5'-phospho-2'-deoxyribonucleoside-DNA + H(+)</text>
        <dbReference type="Rhea" id="RHEA:66592"/>
        <dbReference type="Rhea" id="RHEA-COMP:13180"/>
        <dbReference type="Rhea" id="RHEA-COMP:16897"/>
        <dbReference type="Rhea" id="RHEA-COMP:17067"/>
        <dbReference type="ChEBI" id="CHEBI:15378"/>
        <dbReference type="ChEBI" id="CHEBI:136412"/>
        <dbReference type="ChEBI" id="CHEBI:157695"/>
        <dbReference type="ChEBI" id="CHEBI:167181"/>
        <dbReference type="EC" id="4.2.99.18"/>
    </reaction>
</comment>
<dbReference type="Pfam" id="PF06831">
    <property type="entry name" value="H2TH"/>
    <property type="match status" value="1"/>
</dbReference>
<dbReference type="KEGG" id="ttc:FOKN1_3047"/>
<dbReference type="InterPro" id="IPR015886">
    <property type="entry name" value="H2TH_FPG"/>
</dbReference>
<comment type="catalytic activity">
    <reaction evidence="1 15">
        <text>Hydrolysis of DNA containing ring-opened 7-methylguanine residues, releasing 2,6-diamino-4-hydroxy-5-(N-methyl)formamidopyrimidine.</text>
        <dbReference type="EC" id="3.2.2.23"/>
    </reaction>
</comment>
<dbReference type="SMART" id="SM01232">
    <property type="entry name" value="H2TH"/>
    <property type="match status" value="1"/>
</dbReference>
<evidence type="ECO:0000256" key="3">
    <source>
        <dbReference type="ARBA" id="ARBA00011245"/>
    </source>
</evidence>
<keyword evidence="13 15" id="KW-0326">Glycosidase</keyword>
<feature type="active site" description="Proton donor; for beta-elimination activity" evidence="15">
    <location>
        <position position="58"/>
    </location>
</feature>
<feature type="active site" description="Schiff-base intermediate with DNA" evidence="15">
    <location>
        <position position="2"/>
    </location>
</feature>
<dbReference type="EC" id="3.2.2.23" evidence="15"/>
<dbReference type="Proteomes" id="UP000218765">
    <property type="component" value="Chromosome"/>
</dbReference>
<dbReference type="InterPro" id="IPR010979">
    <property type="entry name" value="Ribosomal_uS13-like_H2TH"/>
</dbReference>
<keyword evidence="8 15" id="KW-0862">Zinc</keyword>
<dbReference type="GO" id="GO:0140078">
    <property type="term" value="F:class I DNA-(apurinic or apyrimidinic site) endonuclease activity"/>
    <property type="evidence" value="ECO:0007669"/>
    <property type="project" value="UniProtKB-EC"/>
</dbReference>
<dbReference type="PROSITE" id="PS51066">
    <property type="entry name" value="ZF_FPG_2"/>
    <property type="match status" value="1"/>
</dbReference>
<evidence type="ECO:0000256" key="11">
    <source>
        <dbReference type="ARBA" id="ARBA00023239"/>
    </source>
</evidence>
<feature type="binding site" evidence="15">
    <location>
        <position position="91"/>
    </location>
    <ligand>
        <name>DNA</name>
        <dbReference type="ChEBI" id="CHEBI:16991"/>
    </ligand>
</feature>
<feature type="domain" description="Formamidopyrimidine-DNA glycosylase catalytic" evidence="17">
    <location>
        <begin position="2"/>
        <end position="113"/>
    </location>
</feature>
<dbReference type="Gene3D" id="3.20.190.10">
    <property type="entry name" value="MutM-like, N-terminal"/>
    <property type="match status" value="1"/>
</dbReference>
<feature type="active site" description="Proton donor; for delta-elimination activity" evidence="15">
    <location>
        <position position="261"/>
    </location>
</feature>
<dbReference type="AlphaFoldDB" id="A0A1Z4VVY3"/>
<keyword evidence="6 15" id="KW-0863">Zinc-finger</keyword>